<feature type="transmembrane region" description="Helical" evidence="20">
    <location>
        <begin position="592"/>
        <end position="615"/>
    </location>
</feature>
<dbReference type="Pfam" id="PF00664">
    <property type="entry name" value="ABC_membrane"/>
    <property type="match status" value="2"/>
</dbReference>
<keyword evidence="24" id="KW-1185">Reference proteome</keyword>
<evidence type="ECO:0000256" key="2">
    <source>
        <dbReference type="ARBA" id="ARBA00004141"/>
    </source>
</evidence>
<evidence type="ECO:0000256" key="16">
    <source>
        <dbReference type="ARBA" id="ARBA00023136"/>
    </source>
</evidence>
<comment type="catalytic activity">
    <reaction evidence="17">
        <text>L-ornithine + NADPH + O2 = N(5)-hydroxy-L-ornithine + NADP(+) + H2O</text>
        <dbReference type="Rhea" id="RHEA:41508"/>
        <dbReference type="ChEBI" id="CHEBI:15377"/>
        <dbReference type="ChEBI" id="CHEBI:15379"/>
        <dbReference type="ChEBI" id="CHEBI:46911"/>
        <dbReference type="ChEBI" id="CHEBI:57783"/>
        <dbReference type="ChEBI" id="CHEBI:58349"/>
        <dbReference type="ChEBI" id="CHEBI:78275"/>
        <dbReference type="EC" id="1.14.13.196"/>
    </reaction>
</comment>
<dbReference type="Gene3D" id="3.50.50.60">
    <property type="entry name" value="FAD/NAD(P)-binding domain"/>
    <property type="match status" value="2"/>
</dbReference>
<dbReference type="InterPro" id="IPR003593">
    <property type="entry name" value="AAA+_ATPase"/>
</dbReference>
<feature type="transmembrane region" description="Helical" evidence="20">
    <location>
        <begin position="1806"/>
        <end position="1824"/>
    </location>
</feature>
<dbReference type="Pfam" id="PF00005">
    <property type="entry name" value="ABC_tran"/>
    <property type="match status" value="2"/>
</dbReference>
<evidence type="ECO:0000256" key="19">
    <source>
        <dbReference type="SAM" id="MobiDB-lite"/>
    </source>
</evidence>
<feature type="transmembrane region" description="Helical" evidence="20">
    <location>
        <begin position="711"/>
        <end position="730"/>
    </location>
</feature>
<feature type="region of interest" description="Disordered" evidence="19">
    <location>
        <begin position="12"/>
        <end position="32"/>
    </location>
</feature>
<feature type="compositionally biased region" description="Basic and acidic residues" evidence="19">
    <location>
        <begin position="956"/>
        <end position="968"/>
    </location>
</feature>
<dbReference type="SUPFAM" id="SSF52540">
    <property type="entry name" value="P-loop containing nucleoside triphosphate hydrolases"/>
    <property type="match status" value="2"/>
</dbReference>
<accession>A0A8H5B1H1</accession>
<dbReference type="Gene3D" id="1.20.1560.10">
    <property type="entry name" value="ABC transporter type 1, transmembrane domain"/>
    <property type="match status" value="3"/>
</dbReference>
<keyword evidence="7" id="KW-0285">Flavoprotein</keyword>
<evidence type="ECO:0000256" key="14">
    <source>
        <dbReference type="ARBA" id="ARBA00022989"/>
    </source>
</evidence>
<dbReference type="PROSITE" id="PS50893">
    <property type="entry name" value="ABC_TRANSPORTER_2"/>
    <property type="match status" value="2"/>
</dbReference>
<keyword evidence="16 20" id="KW-0472">Membrane</keyword>
<evidence type="ECO:0000256" key="13">
    <source>
        <dbReference type="ARBA" id="ARBA00022857"/>
    </source>
</evidence>
<proteinExistence type="inferred from homology"/>
<dbReference type="CDD" id="cd03250">
    <property type="entry name" value="ABCC_MRP_domain1"/>
    <property type="match status" value="1"/>
</dbReference>
<feature type="domain" description="ABC transporter" evidence="21">
    <location>
        <begin position="1892"/>
        <end position="2124"/>
    </location>
</feature>
<feature type="transmembrane region" description="Helical" evidence="20">
    <location>
        <begin position="1114"/>
        <end position="1134"/>
    </location>
</feature>
<evidence type="ECO:0000256" key="17">
    <source>
        <dbReference type="ARBA" id="ARBA00047598"/>
    </source>
</evidence>
<evidence type="ECO:0000313" key="23">
    <source>
        <dbReference type="EMBL" id="KAF5314793.1"/>
    </source>
</evidence>
<dbReference type="SUPFAM" id="SSF90123">
    <property type="entry name" value="ABC transporter transmembrane region"/>
    <property type="match status" value="2"/>
</dbReference>
<keyword evidence="15" id="KW-0560">Oxidoreductase</keyword>
<keyword evidence="6" id="KW-0813">Transport</keyword>
<name>A0A8H5B1H1_9AGAR</name>
<dbReference type="GO" id="GO:0016020">
    <property type="term" value="C:membrane"/>
    <property type="evidence" value="ECO:0007669"/>
    <property type="project" value="UniProtKB-SubCell"/>
</dbReference>
<dbReference type="InterPro" id="IPR017871">
    <property type="entry name" value="ABC_transporter-like_CS"/>
</dbReference>
<dbReference type="CDD" id="cd18596">
    <property type="entry name" value="ABC_6TM_VMR1_D1_like"/>
    <property type="match status" value="1"/>
</dbReference>
<evidence type="ECO:0000313" key="24">
    <source>
        <dbReference type="Proteomes" id="UP000559256"/>
    </source>
</evidence>
<feature type="compositionally biased region" description="Low complexity" evidence="19">
    <location>
        <begin position="1042"/>
        <end position="1053"/>
    </location>
</feature>
<feature type="region of interest" description="Disordered" evidence="19">
    <location>
        <begin position="956"/>
        <end position="1063"/>
    </location>
</feature>
<sequence>MEPASQVYRYTRHPMASSTNSSQPTPSNPVNLDLDASNIGGTWYWNTYPGARVDTELPAYQLSIPEVYKDWTFTEKYPDYKELQAYFAYVDQKLDLRKDIFFESRVKEARWDEEEGKWMIGTEDGKKTKARWFVMCTGIGSKHYVPQIKGLERFKGERYHTARWPKDEISWKEKRVGVIGTGASGVQRTPNLALPMRQQKVSKETQEKMKRDDLYSVIFKRLRQTFSGFEYAIGEKKTFDASPEERRLLWELYWQLGGFRLWVANYADMLTDEKANDEVYAFWRDKTRERIHDERMKEKLAPMVKPHPFGTKRPSLEQRYYEVYNQPNVALVDLSETPIEEITEKGVKCKDGKEYELDILLLATRFDAVTGGITTIDVRGTDGQSIGQKWQDGVATYLGMTVTTYPNMFFLYGPQGPTGLSNGPPSLVRSSLSRWFPSLNTLRTGNPNMYMHENGYKRVEADSKAEEEWRDRVVALTEATLFPKAKSWYMGANVEGKKIQSLNFAGGVNVYRKYIKDVVDKGVNIGPLPPGEACLEKTWFFKTTMTQPQQAVLGLQFERFLGIADTSRIVVNVDSLLFFNHHVPYALWSNPLIFPGYATVALVVLLVLHISISLARSRSKSSQESRETVETRRRSISAKVKAQVERQGGGAIFGFMVLRALSALVLLVISVKTFVDASEDKLAYATAFLTFGYSSVLAFTSLLTSRRWSNVLARHINTVHLVAFAVYAYRDLYPLTTFTEVPQDAAEGNILWVKVAILTFVAVVIPLSIPRQYIPYNPNQPERPNPEQTASILSSTLYNFMDPIILKTWNKPNSQIDREDLPPLADYDYAYNLRHRMFPHLDPMKIKRRSLFFSLMRVFRADYMGMFLMLFIRALSGFSSPIAVNQLLQYVEKSKQGIEVLTRPWVWIAWLFIGPMLESISFEWYIFLATRALVRAEAILTQLVFEHALRIRMKSETGDGSSKDKPKDSSLGVPTPETAISTSSPSPSPIDSASEDNEHPHSHSPSASENATLHIAEETESTAVGTSRVPSPSSPAGSLKKPTPATPSSPTTEAADDKKKPDAANLVGKMNNLVTSDLQSIVDARDFGMLIFYTPIQIVLCIIFLYIVLGWSSFVGLATIVIMFPIPGYLVKLVQRAQKDKMKKTDARIETVTETMNVLRMVKMFGWERLMNERIAEKREEELKYIRWMRILDLTTILVNHTIPILTMLTLVMKEALTASKVFSSMVVFEKFQFQLRALLFWLNQSITAKVSLDRITNFLYNTELLDVYKQSTDGKIEEVPVAINTTENNQDIGFCNATFTWSNDSEDGTMTPSRRRFQLHIEELLFKRGCINLIIGPTGCGKTSMLMALLSEMHFVQTHPDSWYNLPRDKGVAYAAQESWVQNATIKENIVFRSELDEERYKKVLYQCALERDLTLFEAGDATEVGAPLEKGLTLSGGQKARITLARAVYSDAEIILLDDVLAALDVHTSKWIVDKCLKGDLIRGRTILLVTHNIVLTQPIAEFVISIKDGRVASQGSISDALVKNSALVVEADHEQEELQIAEETIDTVPPVADAPKSDGKLIVAEEVEIGHIGWPALAIGLSEFTEIVQTWFLGHWAEQYEKMNPEDVDVVYYLGIYVGILVFVIGSFATAFVVWLFGAIRSSRSIHKQLVSSVLGTTFRWLDTTPTSRVITRCTKDMSDVDRPVPMMFSNLIQHTLTLLSKFIAVIFYTPVFVIPGILVAALGGILGQIYIQAQLPIKRLQSNAKAPVLGHFGAAITGLTSIRAYGVQESFKSDSLKFIDFYSRPSRTFYNLNRWIDIRVDVLANMFAASLAAYLVYLSHQTASNVGFSLNMAVGFSTGILWWIRFANIFETQANSLERINRYIDIEQEPKPTDDGRPPAYWPSSGELRVEKLSSRYSPDGPKVLRDISFSITSGERIGVVGRTGSGKSSLMLSLLRCIYTEGSVFYDGIRTASLNLENLRTNITIIPQVPELLSGSVRKNLDPFNQYDDAILNDALRSAGLQSVQSEEENDRITLDTAIASGGSNLSVGQRQILALARAMVRGSKLLILDEDYKTDSVIQSSLRNELKGDVTLITVAHRLQTIMDADKIMVLDAGNIVEFDKPSVLLQNPEGKLRALVDESADKDHLYEMAGL</sequence>
<evidence type="ECO:0000256" key="5">
    <source>
        <dbReference type="ARBA" id="ARBA00012881"/>
    </source>
</evidence>
<dbReference type="Gene3D" id="3.40.50.300">
    <property type="entry name" value="P-loop containing nucleotide triphosphate hydrolases"/>
    <property type="match status" value="2"/>
</dbReference>
<keyword evidence="9" id="KW-0677">Repeat</keyword>
<feature type="transmembrane region" description="Helical" evidence="20">
    <location>
        <begin position="1087"/>
        <end position="1108"/>
    </location>
</feature>
<dbReference type="InterPro" id="IPR036188">
    <property type="entry name" value="FAD/NAD-bd_sf"/>
</dbReference>
<feature type="transmembrane region" description="Helical" evidence="20">
    <location>
        <begin position="863"/>
        <end position="884"/>
    </location>
</feature>
<evidence type="ECO:0000256" key="6">
    <source>
        <dbReference type="ARBA" id="ARBA00022448"/>
    </source>
</evidence>
<evidence type="ECO:0000256" key="15">
    <source>
        <dbReference type="ARBA" id="ARBA00023002"/>
    </source>
</evidence>
<keyword evidence="13" id="KW-0521">NADP</keyword>
<dbReference type="FunFam" id="1.20.1560.10:FF:000013">
    <property type="entry name" value="ABC transporter C family member 2"/>
    <property type="match status" value="1"/>
</dbReference>
<feature type="compositionally biased region" description="Polar residues" evidence="19">
    <location>
        <begin position="1021"/>
        <end position="1036"/>
    </location>
</feature>
<protein>
    <recommendedName>
        <fullName evidence="5">L-ornithine N(5)-monooxygenase [NAD(P)H]</fullName>
        <ecNumber evidence="5">1.14.13.196</ecNumber>
    </recommendedName>
</protein>
<dbReference type="GO" id="GO:0005524">
    <property type="term" value="F:ATP binding"/>
    <property type="evidence" value="ECO:0007669"/>
    <property type="project" value="UniProtKB-KW"/>
</dbReference>
<comment type="pathway">
    <text evidence="3">Siderophore biosynthesis.</text>
</comment>
<feature type="transmembrane region" description="Helical" evidence="20">
    <location>
        <begin position="904"/>
        <end position="927"/>
    </location>
</feature>
<comment type="similarity">
    <text evidence="4">Belongs to the lysine N(6)-hydroxylase/L-ornithine N(5)-oxygenase family.</text>
</comment>
<dbReference type="FunFam" id="3.40.50.300:FF:000838">
    <property type="entry name" value="ABC multidrug transporter (Eurofung)"/>
    <property type="match status" value="1"/>
</dbReference>
<comment type="caution">
    <text evidence="23">The sequence shown here is derived from an EMBL/GenBank/DDBJ whole genome shotgun (WGS) entry which is preliminary data.</text>
</comment>
<evidence type="ECO:0000259" key="21">
    <source>
        <dbReference type="PROSITE" id="PS50893"/>
    </source>
</evidence>
<comment type="cofactor">
    <cofactor evidence="1">
        <name>FAD</name>
        <dbReference type="ChEBI" id="CHEBI:57692"/>
    </cofactor>
</comment>
<feature type="compositionally biased region" description="Low complexity" evidence="19">
    <location>
        <begin position="969"/>
        <end position="992"/>
    </location>
</feature>
<dbReference type="SUPFAM" id="SSF51905">
    <property type="entry name" value="FAD/NAD(P)-binding domain"/>
    <property type="match status" value="2"/>
</dbReference>
<dbReference type="OrthoDB" id="6500128at2759"/>
<feature type="transmembrane region" description="Helical" evidence="20">
    <location>
        <begin position="1613"/>
        <end position="1641"/>
    </location>
</feature>
<keyword evidence="14 20" id="KW-1133">Transmembrane helix</keyword>
<evidence type="ECO:0000256" key="7">
    <source>
        <dbReference type="ARBA" id="ARBA00022630"/>
    </source>
</evidence>
<dbReference type="PROSITE" id="PS00211">
    <property type="entry name" value="ABC_TRANSPORTER_1"/>
    <property type="match status" value="1"/>
</dbReference>
<comment type="catalytic activity">
    <reaction evidence="18">
        <text>L-ornithine + NADH + O2 = N(5)-hydroxy-L-ornithine + NAD(+) + H2O</text>
        <dbReference type="Rhea" id="RHEA:41512"/>
        <dbReference type="ChEBI" id="CHEBI:15377"/>
        <dbReference type="ChEBI" id="CHEBI:15379"/>
        <dbReference type="ChEBI" id="CHEBI:46911"/>
        <dbReference type="ChEBI" id="CHEBI:57540"/>
        <dbReference type="ChEBI" id="CHEBI:57945"/>
        <dbReference type="ChEBI" id="CHEBI:78275"/>
        <dbReference type="EC" id="1.14.13.196"/>
    </reaction>
</comment>
<dbReference type="EC" id="1.14.13.196" evidence="5"/>
<evidence type="ECO:0000256" key="10">
    <source>
        <dbReference type="ARBA" id="ARBA00022741"/>
    </source>
</evidence>
<evidence type="ECO:0000256" key="3">
    <source>
        <dbReference type="ARBA" id="ARBA00004924"/>
    </source>
</evidence>
<feature type="domain" description="ABC transporter" evidence="21">
    <location>
        <begin position="1304"/>
        <end position="1536"/>
    </location>
</feature>
<dbReference type="InterPro" id="IPR036640">
    <property type="entry name" value="ABC1_TM_sf"/>
</dbReference>
<dbReference type="Pfam" id="PF13434">
    <property type="entry name" value="Lys_Orn_oxgnase"/>
    <property type="match status" value="1"/>
</dbReference>
<evidence type="ECO:0000256" key="1">
    <source>
        <dbReference type="ARBA" id="ARBA00001974"/>
    </source>
</evidence>
<dbReference type="GO" id="GO:0140359">
    <property type="term" value="F:ABC-type transporter activity"/>
    <property type="evidence" value="ECO:0007669"/>
    <property type="project" value="InterPro"/>
</dbReference>
<organism evidence="23 24">
    <name type="scientific">Tetrapyrgos nigripes</name>
    <dbReference type="NCBI Taxonomy" id="182062"/>
    <lineage>
        <taxon>Eukaryota</taxon>
        <taxon>Fungi</taxon>
        <taxon>Dikarya</taxon>
        <taxon>Basidiomycota</taxon>
        <taxon>Agaricomycotina</taxon>
        <taxon>Agaricomycetes</taxon>
        <taxon>Agaricomycetidae</taxon>
        <taxon>Agaricales</taxon>
        <taxon>Marasmiineae</taxon>
        <taxon>Marasmiaceae</taxon>
        <taxon>Tetrapyrgos</taxon>
    </lineage>
</organism>
<dbReference type="CDD" id="cd18604">
    <property type="entry name" value="ABC_6TM_VMR1_D2_like"/>
    <property type="match status" value="1"/>
</dbReference>
<dbReference type="GO" id="GO:0016887">
    <property type="term" value="F:ATP hydrolysis activity"/>
    <property type="evidence" value="ECO:0007669"/>
    <property type="project" value="InterPro"/>
</dbReference>
<feature type="transmembrane region" description="Helical" evidence="20">
    <location>
        <begin position="750"/>
        <end position="769"/>
    </location>
</feature>
<dbReference type="InterPro" id="IPR050173">
    <property type="entry name" value="ABC_transporter_C-like"/>
</dbReference>
<feature type="transmembrane region" description="Helical" evidence="20">
    <location>
        <begin position="682"/>
        <end position="704"/>
    </location>
</feature>
<comment type="subcellular location">
    <subcellularLocation>
        <location evidence="2">Membrane</location>
        <topology evidence="2">Multi-pass membrane protein</topology>
    </subcellularLocation>
</comment>
<gene>
    <name evidence="23" type="ORF">D9758_017505</name>
</gene>
<dbReference type="InterPro" id="IPR003439">
    <property type="entry name" value="ABC_transporter-like_ATP-bd"/>
</dbReference>
<evidence type="ECO:0000256" key="20">
    <source>
        <dbReference type="SAM" id="Phobius"/>
    </source>
</evidence>
<feature type="transmembrane region" description="Helical" evidence="20">
    <location>
        <begin position="1830"/>
        <end position="1848"/>
    </location>
</feature>
<dbReference type="InterPro" id="IPR027417">
    <property type="entry name" value="P-loop_NTPase"/>
</dbReference>
<dbReference type="InterPro" id="IPR011527">
    <property type="entry name" value="ABC1_TM_dom"/>
</dbReference>
<reference evidence="23 24" key="1">
    <citation type="journal article" date="2020" name="ISME J.">
        <title>Uncovering the hidden diversity of litter-decomposition mechanisms in mushroom-forming fungi.</title>
        <authorList>
            <person name="Floudas D."/>
            <person name="Bentzer J."/>
            <person name="Ahren D."/>
            <person name="Johansson T."/>
            <person name="Persson P."/>
            <person name="Tunlid A."/>
        </authorList>
    </citation>
    <scope>NUCLEOTIDE SEQUENCE [LARGE SCALE GENOMIC DNA]</scope>
    <source>
        <strain evidence="23 24">CBS 291.85</strain>
    </source>
</reference>
<keyword evidence="8 20" id="KW-0812">Transmembrane</keyword>
<evidence type="ECO:0000256" key="9">
    <source>
        <dbReference type="ARBA" id="ARBA00022737"/>
    </source>
</evidence>
<evidence type="ECO:0000256" key="4">
    <source>
        <dbReference type="ARBA" id="ARBA00007588"/>
    </source>
</evidence>
<dbReference type="InterPro" id="IPR025700">
    <property type="entry name" value="Lys/Orn_oxygenase"/>
</dbReference>
<evidence type="ECO:0000256" key="11">
    <source>
        <dbReference type="ARBA" id="ARBA00022827"/>
    </source>
</evidence>
<keyword evidence="12" id="KW-0067">ATP-binding</keyword>
<dbReference type="Proteomes" id="UP000559256">
    <property type="component" value="Unassembled WGS sequence"/>
</dbReference>
<feature type="compositionally biased region" description="Low complexity" evidence="19">
    <location>
        <begin position="17"/>
        <end position="29"/>
    </location>
</feature>
<keyword evidence="11" id="KW-0274">FAD</keyword>
<dbReference type="SMART" id="SM00382">
    <property type="entry name" value="AAA"/>
    <property type="match status" value="2"/>
</dbReference>
<dbReference type="PANTHER" id="PTHR24223:SF356">
    <property type="entry name" value="ATP-BINDING CASSETTE TRANSPORTER ABC4"/>
    <property type="match status" value="1"/>
</dbReference>
<dbReference type="PANTHER" id="PTHR24223">
    <property type="entry name" value="ATP-BINDING CASSETTE SUB-FAMILY C"/>
    <property type="match status" value="1"/>
</dbReference>
<dbReference type="EMBL" id="JAACJM010000503">
    <property type="protein sequence ID" value="KAF5314793.1"/>
    <property type="molecule type" value="Genomic_DNA"/>
</dbReference>
<keyword evidence="10" id="KW-0547">Nucleotide-binding</keyword>
<feature type="domain" description="ABC transmembrane type-1" evidence="22">
    <location>
        <begin position="865"/>
        <end position="1248"/>
    </location>
</feature>
<evidence type="ECO:0000256" key="8">
    <source>
        <dbReference type="ARBA" id="ARBA00022692"/>
    </source>
</evidence>
<dbReference type="PROSITE" id="PS50929">
    <property type="entry name" value="ABC_TM1F"/>
    <property type="match status" value="2"/>
</dbReference>
<feature type="domain" description="ABC transmembrane type-1" evidence="22">
    <location>
        <begin position="1579"/>
        <end position="1856"/>
    </location>
</feature>
<dbReference type="CDD" id="cd03244">
    <property type="entry name" value="ABCC_MRP_domain2"/>
    <property type="match status" value="1"/>
</dbReference>
<feature type="transmembrane region" description="Helical" evidence="20">
    <location>
        <begin position="649"/>
        <end position="670"/>
    </location>
</feature>
<feature type="transmembrane region" description="Helical" evidence="20">
    <location>
        <begin position="1717"/>
        <end position="1735"/>
    </location>
</feature>
<evidence type="ECO:0000256" key="18">
    <source>
        <dbReference type="ARBA" id="ARBA00049248"/>
    </source>
</evidence>
<evidence type="ECO:0000259" key="22">
    <source>
        <dbReference type="PROSITE" id="PS50929"/>
    </source>
</evidence>
<evidence type="ECO:0000256" key="12">
    <source>
        <dbReference type="ARBA" id="ARBA00022840"/>
    </source>
</evidence>